<dbReference type="EMBL" id="LSYV01001313">
    <property type="protein sequence ID" value="KXZ40916.1"/>
    <property type="molecule type" value="Genomic_DNA"/>
</dbReference>
<feature type="compositionally biased region" description="Low complexity" evidence="1">
    <location>
        <begin position="43"/>
        <end position="59"/>
    </location>
</feature>
<keyword evidence="3" id="KW-1185">Reference proteome</keyword>
<feature type="compositionally biased region" description="Basic and acidic residues" evidence="1">
    <location>
        <begin position="649"/>
        <end position="660"/>
    </location>
</feature>
<dbReference type="OrthoDB" id="563128at2759"/>
<dbReference type="AlphaFoldDB" id="A0A150FTK5"/>
<feature type="region of interest" description="Disordered" evidence="1">
    <location>
        <begin position="636"/>
        <end position="660"/>
    </location>
</feature>
<gene>
    <name evidence="2" type="ORF">GPECTOR_1319g560</name>
</gene>
<feature type="compositionally biased region" description="Low complexity" evidence="1">
    <location>
        <begin position="128"/>
        <end position="140"/>
    </location>
</feature>
<proteinExistence type="predicted"/>
<feature type="compositionally biased region" description="Polar residues" evidence="1">
    <location>
        <begin position="280"/>
        <end position="294"/>
    </location>
</feature>
<feature type="region of interest" description="Disordered" evidence="1">
    <location>
        <begin position="697"/>
        <end position="732"/>
    </location>
</feature>
<comment type="caution">
    <text evidence="2">The sequence shown here is derived from an EMBL/GenBank/DDBJ whole genome shotgun (WGS) entry which is preliminary data.</text>
</comment>
<feature type="compositionally biased region" description="Low complexity" evidence="1">
    <location>
        <begin position="105"/>
        <end position="120"/>
    </location>
</feature>
<evidence type="ECO:0000313" key="3">
    <source>
        <dbReference type="Proteomes" id="UP000075714"/>
    </source>
</evidence>
<feature type="compositionally biased region" description="Gly residues" evidence="1">
    <location>
        <begin position="87"/>
        <end position="104"/>
    </location>
</feature>
<feature type="region of interest" description="Disordered" evidence="1">
    <location>
        <begin position="14"/>
        <end position="59"/>
    </location>
</feature>
<dbReference type="Proteomes" id="UP000075714">
    <property type="component" value="Unassembled WGS sequence"/>
</dbReference>
<feature type="compositionally biased region" description="Basic and acidic residues" evidence="1">
    <location>
        <begin position="714"/>
        <end position="725"/>
    </location>
</feature>
<protein>
    <submittedName>
        <fullName evidence="2">Uncharacterized protein</fullName>
    </submittedName>
</protein>
<evidence type="ECO:0000313" key="2">
    <source>
        <dbReference type="EMBL" id="KXZ40916.1"/>
    </source>
</evidence>
<name>A0A150FTK5_GONPE</name>
<evidence type="ECO:0000256" key="1">
    <source>
        <dbReference type="SAM" id="MobiDB-lite"/>
    </source>
</evidence>
<sequence length="831" mass="83293">MHPSVRHQAAVLSDECGELLQRGLTTGPPPPSAADNAVPDRPSATSSSRGAARSDGSGQAGAMTALIPLMTGGRIAGAIWVTRSGGGGASSGGVAAGGEGGGRGPASAGARGAGAASVGEPPQPNHMATQTAAAAAAGAGAQPTPPVCPSVLTSGPPVLAQLEAALCASLLGGDGSDQLCDLRECVAALAGAGSMQQLLGALCDGSVQHVRRRFLLDPRVVVALAPDPTSTVGLMFSWDAAAAASVTAAAVATASASFAPRLSAPLASPWRDDGMPRRAATSTWDPVSGSSSRPVPTEMALPPDPTRRLAAMLLNEPGARPQAAPHPPPLPATASAAVRHISGAFTRRSDVDGGAADTQFGRPSAALSNTPAATAGPKPGPGPGPRPRSLQAPHMALQLLGSQAPPSHPSHPLREASSMLLDTGDGAEGHHALSRLLGGSGAGRSCLLMRVQQFPVAQTLLGRLLRQPDGHAVEGPEPGTEGRGTAAMESRRVEAALVEDCVAFVQNARNPARDVLLLLVHPDGGPAAGEASRRGVAGSLLLLALPAGDGHGTLGLYVLFPQTLPRLMLQHVREAVVELLQVLSPLVSHRLTGDLAEELAALSEAAASPRGTAGGHQLPGSGSLVLTASGSTTVTPAVTGSGFQGPLLRPEDLGPSRSSRDASACRVISPFDLAASVAASALEAPYAYEQQPRGVGATASAAGRGGGSPSGAAVRERGSPLRSDTEEGSALSLSEQHRLLGPRAIASPVGLPALPPRSRSTSVIFVEQLDPAQTSMRTHTPLLVASLQSSIHSARLKAAVAAAAAGTSAAYAGSRYGSLGWAPERYAAPQL</sequence>
<feature type="region of interest" description="Disordered" evidence="1">
    <location>
        <begin position="265"/>
        <end position="303"/>
    </location>
</feature>
<dbReference type="STRING" id="33097.A0A150FTK5"/>
<accession>A0A150FTK5</accession>
<organism evidence="2 3">
    <name type="scientific">Gonium pectorale</name>
    <name type="common">Green alga</name>
    <dbReference type="NCBI Taxonomy" id="33097"/>
    <lineage>
        <taxon>Eukaryota</taxon>
        <taxon>Viridiplantae</taxon>
        <taxon>Chlorophyta</taxon>
        <taxon>core chlorophytes</taxon>
        <taxon>Chlorophyceae</taxon>
        <taxon>CS clade</taxon>
        <taxon>Chlamydomonadales</taxon>
        <taxon>Volvocaceae</taxon>
        <taxon>Gonium</taxon>
    </lineage>
</organism>
<reference evidence="3" key="1">
    <citation type="journal article" date="2016" name="Nat. Commun.">
        <title>The Gonium pectorale genome demonstrates co-option of cell cycle regulation during the evolution of multicellularity.</title>
        <authorList>
            <person name="Hanschen E.R."/>
            <person name="Marriage T.N."/>
            <person name="Ferris P.J."/>
            <person name="Hamaji T."/>
            <person name="Toyoda A."/>
            <person name="Fujiyama A."/>
            <person name="Neme R."/>
            <person name="Noguchi H."/>
            <person name="Minakuchi Y."/>
            <person name="Suzuki M."/>
            <person name="Kawai-Toyooka H."/>
            <person name="Smith D.R."/>
            <person name="Sparks H."/>
            <person name="Anderson J."/>
            <person name="Bakaric R."/>
            <person name="Luria V."/>
            <person name="Karger A."/>
            <person name="Kirschner M.W."/>
            <person name="Durand P.M."/>
            <person name="Michod R.E."/>
            <person name="Nozaki H."/>
            <person name="Olson B.J."/>
        </authorList>
    </citation>
    <scope>NUCLEOTIDE SEQUENCE [LARGE SCALE GENOMIC DNA]</scope>
    <source>
        <strain evidence="3">NIES-2863</strain>
    </source>
</reference>
<feature type="region of interest" description="Disordered" evidence="1">
    <location>
        <begin position="87"/>
        <end position="140"/>
    </location>
</feature>
<feature type="region of interest" description="Disordered" evidence="1">
    <location>
        <begin position="348"/>
        <end position="390"/>
    </location>
</feature>